<keyword evidence="2 6" id="KW-0489">Methyltransferase</keyword>
<evidence type="ECO:0000313" key="6">
    <source>
        <dbReference type="EMBL" id="MDX2965476.1"/>
    </source>
</evidence>
<evidence type="ECO:0000259" key="5">
    <source>
        <dbReference type="Pfam" id="PF08241"/>
    </source>
</evidence>
<comment type="similarity">
    <text evidence="1">Belongs to the methyltransferase superfamily.</text>
</comment>
<protein>
    <submittedName>
        <fullName evidence="6">Class I SAM-dependent methyltransferase</fullName>
    </submittedName>
</protein>
<dbReference type="PANTHER" id="PTHR44942:SF4">
    <property type="entry name" value="METHYLTRANSFERASE TYPE 11 DOMAIN-CONTAINING PROTEIN"/>
    <property type="match status" value="1"/>
</dbReference>
<dbReference type="GO" id="GO:0008757">
    <property type="term" value="F:S-adenosylmethionine-dependent methyltransferase activity"/>
    <property type="evidence" value="ECO:0007669"/>
    <property type="project" value="InterPro"/>
</dbReference>
<dbReference type="EMBL" id="JARAWC010000042">
    <property type="protein sequence ID" value="MDX2965476.1"/>
    <property type="molecule type" value="Genomic_DNA"/>
</dbReference>
<evidence type="ECO:0000313" key="8">
    <source>
        <dbReference type="Proteomes" id="UP001272987"/>
    </source>
</evidence>
<feature type="compositionally biased region" description="Basic and acidic residues" evidence="4">
    <location>
        <begin position="288"/>
        <end position="300"/>
    </location>
</feature>
<dbReference type="InterPro" id="IPR051052">
    <property type="entry name" value="Diverse_substrate_MTase"/>
</dbReference>
<evidence type="ECO:0000256" key="3">
    <source>
        <dbReference type="ARBA" id="ARBA00022679"/>
    </source>
</evidence>
<dbReference type="InterPro" id="IPR029063">
    <property type="entry name" value="SAM-dependent_MTases_sf"/>
</dbReference>
<dbReference type="SUPFAM" id="SSF53335">
    <property type="entry name" value="S-adenosyl-L-methionine-dependent methyltransferases"/>
    <property type="match status" value="1"/>
</dbReference>
<dbReference type="AlphaFoldDB" id="A0AAP6BIS2"/>
<evidence type="ECO:0000256" key="2">
    <source>
        <dbReference type="ARBA" id="ARBA00022603"/>
    </source>
</evidence>
<comment type="caution">
    <text evidence="6">The sequence shown here is derived from an EMBL/GenBank/DDBJ whole genome shotgun (WGS) entry which is preliminary data.</text>
</comment>
<sequence length="382" mass="39880">MPDASFRPDLYRGTAGYYDCFRLAYPDTMLTDLIRRTSPSGHGRLLDLACGTGQLAFPLRAGFAEVRAVDAEADMGEVVRAKVEAGGEVGDVGAGIVRAESSGDVADVGVGAVGAASRGDGAFVRAVTAKAAVTGDAVDARASIAGAAASGDVADVGVGAVRAASSGDAAFVRAVTAKAAVTGDAVDAGEASRDGAARVRVVTAKAEDLDVDAGSVELVVIGNAFHRLPRDLVARRALTWLEPGGHLALCWSTSPWAGPLDWQRAFGDVLRRWQEALGAASRVPPGAEQRRQTDPDREVLSRAGFEPSVRHEFAVEYRWTVEELAGHVRSTSFLPPSVLADRATEFDGDLMTVLSPYATDGHLTETVSFAYDLARKPGRTAG</sequence>
<dbReference type="EMBL" id="JARAWP010000033">
    <property type="protein sequence ID" value="MDX3024299.1"/>
    <property type="molecule type" value="Genomic_DNA"/>
</dbReference>
<dbReference type="GO" id="GO:0032259">
    <property type="term" value="P:methylation"/>
    <property type="evidence" value="ECO:0007669"/>
    <property type="project" value="UniProtKB-KW"/>
</dbReference>
<keyword evidence="3" id="KW-0808">Transferase</keyword>
<dbReference type="Proteomes" id="UP001272987">
    <property type="component" value="Unassembled WGS sequence"/>
</dbReference>
<evidence type="ECO:0000256" key="1">
    <source>
        <dbReference type="ARBA" id="ARBA00008361"/>
    </source>
</evidence>
<dbReference type="Proteomes" id="UP001282288">
    <property type="component" value="Unassembled WGS sequence"/>
</dbReference>
<keyword evidence="8" id="KW-1185">Reference proteome</keyword>
<evidence type="ECO:0000256" key="4">
    <source>
        <dbReference type="SAM" id="MobiDB-lite"/>
    </source>
</evidence>
<evidence type="ECO:0000313" key="7">
    <source>
        <dbReference type="EMBL" id="MDX3024299.1"/>
    </source>
</evidence>
<dbReference type="RefSeq" id="WP_010354621.1">
    <property type="nucleotide sequence ID" value="NZ_CP122369.1"/>
</dbReference>
<dbReference type="CDD" id="cd02440">
    <property type="entry name" value="AdoMet_MTases"/>
    <property type="match status" value="1"/>
</dbReference>
<dbReference type="GeneID" id="69812718"/>
<reference evidence="6 8" key="1">
    <citation type="journal article" date="2023" name="Microb. Genom.">
        <title>Mesoterricola silvestris gen. nov., sp. nov., Mesoterricola sediminis sp. nov., Geothrix oryzae sp. nov., Geothrix edaphica sp. nov., Geothrix rubra sp. nov., and Geothrix limicola sp. nov., six novel members of Acidobacteriota isolated from soils.</title>
        <authorList>
            <person name="Weisberg A.J."/>
            <person name="Pearce E."/>
            <person name="Kramer C.G."/>
            <person name="Chang J.H."/>
            <person name="Clarke C.R."/>
        </authorList>
    </citation>
    <scope>NUCLEOTIDE SEQUENCE</scope>
    <source>
        <strain evidence="7 8">NB05-1H</strain>
        <strain evidence="6">NRRL_B-16521</strain>
    </source>
</reference>
<name>A0AAP6BIS2_9ACTN</name>
<feature type="region of interest" description="Disordered" evidence="4">
    <location>
        <begin position="281"/>
        <end position="301"/>
    </location>
</feature>
<gene>
    <name evidence="6" type="ORF">PV399_38065</name>
    <name evidence="7" type="ORF">PV666_41465</name>
</gene>
<organism evidence="6 9">
    <name type="scientific">Streptomyces acidiscabies</name>
    <dbReference type="NCBI Taxonomy" id="42234"/>
    <lineage>
        <taxon>Bacteria</taxon>
        <taxon>Bacillati</taxon>
        <taxon>Actinomycetota</taxon>
        <taxon>Actinomycetes</taxon>
        <taxon>Kitasatosporales</taxon>
        <taxon>Streptomycetaceae</taxon>
        <taxon>Streptomyces</taxon>
    </lineage>
</organism>
<dbReference type="PANTHER" id="PTHR44942">
    <property type="entry name" value="METHYLTRANSF_11 DOMAIN-CONTAINING PROTEIN"/>
    <property type="match status" value="1"/>
</dbReference>
<dbReference type="Gene3D" id="3.40.50.150">
    <property type="entry name" value="Vaccinia Virus protein VP39"/>
    <property type="match status" value="1"/>
</dbReference>
<evidence type="ECO:0000313" key="9">
    <source>
        <dbReference type="Proteomes" id="UP001282288"/>
    </source>
</evidence>
<dbReference type="Pfam" id="PF08241">
    <property type="entry name" value="Methyltransf_11"/>
    <property type="match status" value="1"/>
</dbReference>
<feature type="domain" description="Methyltransferase type 11" evidence="5">
    <location>
        <begin position="155"/>
        <end position="248"/>
    </location>
</feature>
<proteinExistence type="inferred from homology"/>
<dbReference type="InterPro" id="IPR013216">
    <property type="entry name" value="Methyltransf_11"/>
</dbReference>
<accession>A0AAP6BIS2</accession>